<keyword evidence="2" id="KW-1185">Reference proteome</keyword>
<gene>
    <name evidence="1" type="ORF">Pan189_29970</name>
</gene>
<dbReference type="InterPro" id="IPR025132">
    <property type="entry name" value="DUF4058"/>
</dbReference>
<sequence>MPSPFPGMDPYLQSPRLWPGCHNRLADEISSLLNKLLPEGYYADIEMREEIDIVGDIGPKHFVADVSIQREKTLVDSAVATVPRAETSACVELVLETEPVRYANVMIKEADQHAVITSIEILSPANKRPGQDRQAFVTKRDELLAAGVSILEIDLLRNGQRTWDQPVFQQAIENLEPRPQYMVTVSRSWDRGQRSKLAFYPVTLQQTLPVLAVPLRQSDPDVALDLQYCFREAYDSGPYRRGAVDYTKPPEPSLPEPLSDWARRRIEQWRDASS</sequence>
<dbReference type="KEGG" id="svp:Pan189_29970"/>
<evidence type="ECO:0000313" key="2">
    <source>
        <dbReference type="Proteomes" id="UP000317318"/>
    </source>
</evidence>
<name>A0A517R3Y6_9PLAN</name>
<proteinExistence type="predicted"/>
<dbReference type="OrthoDB" id="272536at2"/>
<organism evidence="1 2">
    <name type="scientific">Stratiformator vulcanicus</name>
    <dbReference type="NCBI Taxonomy" id="2527980"/>
    <lineage>
        <taxon>Bacteria</taxon>
        <taxon>Pseudomonadati</taxon>
        <taxon>Planctomycetota</taxon>
        <taxon>Planctomycetia</taxon>
        <taxon>Planctomycetales</taxon>
        <taxon>Planctomycetaceae</taxon>
        <taxon>Stratiformator</taxon>
    </lineage>
</organism>
<reference evidence="1 2" key="1">
    <citation type="submission" date="2019-02" db="EMBL/GenBank/DDBJ databases">
        <title>Deep-cultivation of Planctomycetes and their phenomic and genomic characterization uncovers novel biology.</title>
        <authorList>
            <person name="Wiegand S."/>
            <person name="Jogler M."/>
            <person name="Boedeker C."/>
            <person name="Pinto D."/>
            <person name="Vollmers J."/>
            <person name="Rivas-Marin E."/>
            <person name="Kohn T."/>
            <person name="Peeters S.H."/>
            <person name="Heuer A."/>
            <person name="Rast P."/>
            <person name="Oberbeckmann S."/>
            <person name="Bunk B."/>
            <person name="Jeske O."/>
            <person name="Meyerdierks A."/>
            <person name="Storesund J.E."/>
            <person name="Kallscheuer N."/>
            <person name="Luecker S."/>
            <person name="Lage O.M."/>
            <person name="Pohl T."/>
            <person name="Merkel B.J."/>
            <person name="Hornburger P."/>
            <person name="Mueller R.-W."/>
            <person name="Bruemmer F."/>
            <person name="Labrenz M."/>
            <person name="Spormann A.M."/>
            <person name="Op den Camp H."/>
            <person name="Overmann J."/>
            <person name="Amann R."/>
            <person name="Jetten M.S.M."/>
            <person name="Mascher T."/>
            <person name="Medema M.H."/>
            <person name="Devos D.P."/>
            <person name="Kaster A.-K."/>
            <person name="Ovreas L."/>
            <person name="Rohde M."/>
            <person name="Galperin M.Y."/>
            <person name="Jogler C."/>
        </authorList>
    </citation>
    <scope>NUCLEOTIDE SEQUENCE [LARGE SCALE GENOMIC DNA]</scope>
    <source>
        <strain evidence="1 2">Pan189</strain>
    </source>
</reference>
<evidence type="ECO:0000313" key="1">
    <source>
        <dbReference type="EMBL" id="QDT38602.1"/>
    </source>
</evidence>
<dbReference type="Pfam" id="PF13267">
    <property type="entry name" value="DUF4058"/>
    <property type="match status" value="1"/>
</dbReference>
<evidence type="ECO:0008006" key="3">
    <source>
        <dbReference type="Google" id="ProtNLM"/>
    </source>
</evidence>
<protein>
    <recommendedName>
        <fullName evidence="3">DUF4058 domain-containing protein</fullName>
    </recommendedName>
</protein>
<dbReference type="Proteomes" id="UP000317318">
    <property type="component" value="Chromosome"/>
</dbReference>
<accession>A0A517R3Y6</accession>
<dbReference type="EMBL" id="CP036268">
    <property type="protein sequence ID" value="QDT38602.1"/>
    <property type="molecule type" value="Genomic_DNA"/>
</dbReference>
<dbReference type="RefSeq" id="WP_145364695.1">
    <property type="nucleotide sequence ID" value="NZ_CP036268.1"/>
</dbReference>
<dbReference type="AlphaFoldDB" id="A0A517R3Y6"/>